<dbReference type="RefSeq" id="XP_025048145.1">
    <property type="nucleotide sequence ID" value="XM_025192360.1"/>
</dbReference>
<evidence type="ECO:0000313" key="2">
    <source>
        <dbReference type="RefSeq" id="XP_025048145.1"/>
    </source>
</evidence>
<keyword evidence="1" id="KW-1185">Reference proteome</keyword>
<dbReference type="InParanoid" id="A0A3Q0FPQ1"/>
<protein>
    <submittedName>
        <fullName evidence="2">Uncharacterized protein LOC112548081</fullName>
    </submittedName>
</protein>
<gene>
    <name evidence="2" type="primary">LOC112548081</name>
</gene>
<accession>A0A3Q0FPQ1</accession>
<organism evidence="1 2">
    <name type="scientific">Alligator sinensis</name>
    <name type="common">Chinese alligator</name>
    <dbReference type="NCBI Taxonomy" id="38654"/>
    <lineage>
        <taxon>Eukaryota</taxon>
        <taxon>Metazoa</taxon>
        <taxon>Chordata</taxon>
        <taxon>Craniata</taxon>
        <taxon>Vertebrata</taxon>
        <taxon>Euteleostomi</taxon>
        <taxon>Archelosauria</taxon>
        <taxon>Archosauria</taxon>
        <taxon>Crocodylia</taxon>
        <taxon>Alligatoridae</taxon>
        <taxon>Alligatorinae</taxon>
        <taxon>Alligator</taxon>
    </lineage>
</organism>
<name>A0A3Q0FPQ1_ALLSI</name>
<dbReference type="AlphaFoldDB" id="A0A3Q0FPQ1"/>
<dbReference type="KEGG" id="asn:112548081"/>
<proteinExistence type="predicted"/>
<reference evidence="2" key="1">
    <citation type="submission" date="2025-08" db="UniProtKB">
        <authorList>
            <consortium name="RefSeq"/>
        </authorList>
    </citation>
    <scope>IDENTIFICATION</scope>
</reference>
<dbReference type="GeneID" id="112548081"/>
<dbReference type="Proteomes" id="UP000189705">
    <property type="component" value="Unplaced"/>
</dbReference>
<evidence type="ECO:0000313" key="1">
    <source>
        <dbReference type="Proteomes" id="UP000189705"/>
    </source>
</evidence>
<sequence>MPPPALTGDPGTAPPAAGLPVLIQAAELAIRGWIKAGVREGPIKQGVSFPPLPQPCCPLQAVSSSFGLGHTALQRPQDFQLGAAVSPASPRVVLVVVDAARGERSQLLFWGWYPNIRGSRGSSVPSGMRSSNWTCSGHSGIARNHFLPLPPVQAQASLVARTPQTRLSSTDKGTILTSLWTPSPERHQWEPWRRPLSKPEVSTWASPGSSFTQRPQCQPPWLGLL</sequence>